<dbReference type="PROSITE" id="PS50041">
    <property type="entry name" value="C_TYPE_LECTIN_2"/>
    <property type="match status" value="1"/>
</dbReference>
<comment type="caution">
    <text evidence="2">The sequence shown here is derived from an EMBL/GenBank/DDBJ whole genome shotgun (WGS) entry which is preliminary data.</text>
</comment>
<dbReference type="SUPFAM" id="SSF56436">
    <property type="entry name" value="C-type lectin-like"/>
    <property type="match status" value="1"/>
</dbReference>
<sequence>MVTIESELETQFVKTILGNKSKFFFLGARRNKFNNLQYKWNDGRIINFTNWDVEEPNNADYSHAHCVMINERALWHDYGCDGPGNKIFCQKLDKSYDAENQSDENVRTFN</sequence>
<dbReference type="CDD" id="cd00037">
    <property type="entry name" value="CLECT"/>
    <property type="match status" value="1"/>
</dbReference>
<dbReference type="OrthoDB" id="6375279at2759"/>
<dbReference type="VEuPathDB" id="VectorBase:LDEU007277"/>
<dbReference type="PANTHER" id="PTHR22803">
    <property type="entry name" value="MANNOSE, PHOSPHOLIPASE, LECTIN RECEPTOR RELATED"/>
    <property type="match status" value="1"/>
</dbReference>
<dbReference type="InterPro" id="IPR050111">
    <property type="entry name" value="C-type_lectin/snaclec_domain"/>
</dbReference>
<name>A0A443SB53_9ACAR</name>
<proteinExistence type="predicted"/>
<dbReference type="Proteomes" id="UP000288716">
    <property type="component" value="Unassembled WGS sequence"/>
</dbReference>
<accession>A0A443SB53</accession>
<dbReference type="Pfam" id="PF00059">
    <property type="entry name" value="Lectin_C"/>
    <property type="match status" value="1"/>
</dbReference>
<dbReference type="InterPro" id="IPR016186">
    <property type="entry name" value="C-type_lectin-like/link_sf"/>
</dbReference>
<dbReference type="InterPro" id="IPR016187">
    <property type="entry name" value="CTDL_fold"/>
</dbReference>
<dbReference type="Gene3D" id="3.10.100.10">
    <property type="entry name" value="Mannose-Binding Protein A, subunit A"/>
    <property type="match status" value="1"/>
</dbReference>
<evidence type="ECO:0000313" key="3">
    <source>
        <dbReference type="Proteomes" id="UP000288716"/>
    </source>
</evidence>
<reference evidence="2 3" key="1">
    <citation type="journal article" date="2018" name="Gigascience">
        <title>Genomes of trombidid mites reveal novel predicted allergens and laterally-transferred genes associated with secondary metabolism.</title>
        <authorList>
            <person name="Dong X."/>
            <person name="Chaisiri K."/>
            <person name="Xia D."/>
            <person name="Armstrong S.D."/>
            <person name="Fang Y."/>
            <person name="Donnelly M.J."/>
            <person name="Kadowaki T."/>
            <person name="McGarry J.W."/>
            <person name="Darby A.C."/>
            <person name="Makepeace B.L."/>
        </authorList>
    </citation>
    <scope>NUCLEOTIDE SEQUENCE [LARGE SCALE GENOMIC DNA]</scope>
    <source>
        <strain evidence="2">UoL-UT</strain>
    </source>
</reference>
<gene>
    <name evidence="2" type="ORF">B4U80_13853</name>
</gene>
<dbReference type="AlphaFoldDB" id="A0A443SB53"/>
<evidence type="ECO:0000259" key="1">
    <source>
        <dbReference type="PROSITE" id="PS50041"/>
    </source>
</evidence>
<feature type="domain" description="C-type lectin" evidence="1">
    <location>
        <begin position="1"/>
        <end position="81"/>
    </location>
</feature>
<evidence type="ECO:0000313" key="2">
    <source>
        <dbReference type="EMBL" id="RWS24763.1"/>
    </source>
</evidence>
<keyword evidence="3" id="KW-1185">Reference proteome</keyword>
<protein>
    <recommendedName>
        <fullName evidence="1">C-type lectin domain-containing protein</fullName>
    </recommendedName>
</protein>
<dbReference type="EMBL" id="NCKV01004439">
    <property type="protein sequence ID" value="RWS24763.1"/>
    <property type="molecule type" value="Genomic_DNA"/>
</dbReference>
<dbReference type="InterPro" id="IPR001304">
    <property type="entry name" value="C-type_lectin-like"/>
</dbReference>
<organism evidence="2 3">
    <name type="scientific">Leptotrombidium deliense</name>
    <dbReference type="NCBI Taxonomy" id="299467"/>
    <lineage>
        <taxon>Eukaryota</taxon>
        <taxon>Metazoa</taxon>
        <taxon>Ecdysozoa</taxon>
        <taxon>Arthropoda</taxon>
        <taxon>Chelicerata</taxon>
        <taxon>Arachnida</taxon>
        <taxon>Acari</taxon>
        <taxon>Acariformes</taxon>
        <taxon>Trombidiformes</taxon>
        <taxon>Prostigmata</taxon>
        <taxon>Anystina</taxon>
        <taxon>Parasitengona</taxon>
        <taxon>Trombiculoidea</taxon>
        <taxon>Trombiculidae</taxon>
        <taxon>Leptotrombidium</taxon>
    </lineage>
</organism>